<dbReference type="AlphaFoldDB" id="A0AAN8J1L3"/>
<gene>
    <name evidence="1" type="ORF">GCK32_018268</name>
</gene>
<sequence length="147" mass="16646">NGSARYELAADFSLPSPDINATVFSCLREAGFKIVFLPVYNAYKSPYWILNAISNIPLAIQAGLGVEVYMVPNYHLFEEGPKQMTLFDEGSAQMTDVLKGFESANFEIRRIWVKVKSREGMEENWNNTRAFFTQFISTARVLDCIVS</sequence>
<keyword evidence="2" id="KW-1185">Reference proteome</keyword>
<comment type="caution">
    <text evidence="1">The sequence shown here is derived from an EMBL/GenBank/DDBJ whole genome shotgun (WGS) entry which is preliminary data.</text>
</comment>
<feature type="non-terminal residue" evidence="1">
    <location>
        <position position="1"/>
    </location>
</feature>
<organism evidence="1 2">
    <name type="scientific">Trichostrongylus colubriformis</name>
    <name type="common">Black scour worm</name>
    <dbReference type="NCBI Taxonomy" id="6319"/>
    <lineage>
        <taxon>Eukaryota</taxon>
        <taxon>Metazoa</taxon>
        <taxon>Ecdysozoa</taxon>
        <taxon>Nematoda</taxon>
        <taxon>Chromadorea</taxon>
        <taxon>Rhabditida</taxon>
        <taxon>Rhabditina</taxon>
        <taxon>Rhabditomorpha</taxon>
        <taxon>Strongyloidea</taxon>
        <taxon>Trichostrongylidae</taxon>
        <taxon>Trichostrongylus</taxon>
    </lineage>
</organism>
<reference evidence="1 2" key="1">
    <citation type="submission" date="2019-10" db="EMBL/GenBank/DDBJ databases">
        <title>Assembly and Annotation for the nematode Trichostrongylus colubriformis.</title>
        <authorList>
            <person name="Martin J."/>
        </authorList>
    </citation>
    <scope>NUCLEOTIDE SEQUENCE [LARGE SCALE GENOMIC DNA]</scope>
    <source>
        <strain evidence="1">G859</strain>
        <tissue evidence="1">Whole worm</tissue>
    </source>
</reference>
<accession>A0AAN8J1L3</accession>
<protein>
    <submittedName>
        <fullName evidence="1">Uncharacterized protein</fullName>
    </submittedName>
</protein>
<evidence type="ECO:0000313" key="2">
    <source>
        <dbReference type="Proteomes" id="UP001331761"/>
    </source>
</evidence>
<dbReference type="EMBL" id="WIXE01012917">
    <property type="protein sequence ID" value="KAK5975544.1"/>
    <property type="molecule type" value="Genomic_DNA"/>
</dbReference>
<dbReference type="Proteomes" id="UP001331761">
    <property type="component" value="Unassembled WGS sequence"/>
</dbReference>
<proteinExistence type="predicted"/>
<name>A0AAN8J1L3_TRICO</name>
<evidence type="ECO:0000313" key="1">
    <source>
        <dbReference type="EMBL" id="KAK5975544.1"/>
    </source>
</evidence>